<evidence type="ECO:0000313" key="2">
    <source>
        <dbReference type="EMBL" id="CUM75524.1"/>
    </source>
</evidence>
<dbReference type="Proteomes" id="UP000095553">
    <property type="component" value="Unassembled WGS sequence"/>
</dbReference>
<name>A0A173RC02_ANAHA</name>
<feature type="domain" description="PPM-type phosphatase" evidence="1">
    <location>
        <begin position="3"/>
        <end position="240"/>
    </location>
</feature>
<sequence length="244" mass="27678">MWNIIQCAVKGRSHEKVNMPCQDKTYALFENDVQTIALADGAGSAKLSHFGAETVTRCICEEMVQKFDDYFNNEDGMTVKQQMIEVIEKRLEQTAKQQECDMIDLASTLLFVAIKDNKFIMAHIGDGIIGYLKQDELKIATHPMNGEFINTTVFTTSMDVVRETRLIKGGVEEIKGFVLMSDGTESSLYNKKDDKFADVVKKIMKMSMKSEIKIVEKQLKQSFENVVSKATVDDCSMIMIVRRR</sequence>
<accession>A0A173RC02</accession>
<organism evidence="2 3">
    <name type="scientific">Anaerostipes hadrus</name>
    <dbReference type="NCBI Taxonomy" id="649756"/>
    <lineage>
        <taxon>Bacteria</taxon>
        <taxon>Bacillati</taxon>
        <taxon>Bacillota</taxon>
        <taxon>Clostridia</taxon>
        <taxon>Lachnospirales</taxon>
        <taxon>Lachnospiraceae</taxon>
        <taxon>Anaerostipes</taxon>
    </lineage>
</organism>
<dbReference type="Pfam" id="PF13672">
    <property type="entry name" value="PP2C_2"/>
    <property type="match status" value="1"/>
</dbReference>
<evidence type="ECO:0000313" key="3">
    <source>
        <dbReference type="Proteomes" id="UP000095553"/>
    </source>
</evidence>
<reference evidence="2 3" key="1">
    <citation type="submission" date="2015-09" db="EMBL/GenBank/DDBJ databases">
        <authorList>
            <consortium name="Pathogen Informatics"/>
        </authorList>
    </citation>
    <scope>NUCLEOTIDE SEQUENCE [LARGE SCALE GENOMIC DNA]</scope>
    <source>
        <strain evidence="2 3">2789STDY5834959</strain>
    </source>
</reference>
<evidence type="ECO:0000259" key="1">
    <source>
        <dbReference type="SMART" id="SM00332"/>
    </source>
</evidence>
<dbReference type="Gene3D" id="3.60.40.10">
    <property type="entry name" value="PPM-type phosphatase domain"/>
    <property type="match status" value="1"/>
</dbReference>
<dbReference type="AlphaFoldDB" id="A0A173RC02"/>
<dbReference type="RefSeq" id="WP_055072305.1">
    <property type="nucleotide sequence ID" value="NZ_CYXY01000002.1"/>
</dbReference>
<dbReference type="InterPro" id="IPR036457">
    <property type="entry name" value="PPM-type-like_dom_sf"/>
</dbReference>
<dbReference type="InterPro" id="IPR001932">
    <property type="entry name" value="PPM-type_phosphatase-like_dom"/>
</dbReference>
<gene>
    <name evidence="2" type="ORF">ERS852571_00411</name>
</gene>
<proteinExistence type="predicted"/>
<dbReference type="SUPFAM" id="SSF81606">
    <property type="entry name" value="PP2C-like"/>
    <property type="match status" value="1"/>
</dbReference>
<dbReference type="SMART" id="SM00332">
    <property type="entry name" value="PP2Cc"/>
    <property type="match status" value="1"/>
</dbReference>
<protein>
    <recommendedName>
        <fullName evidence="1">PPM-type phosphatase domain-containing protein</fullName>
    </recommendedName>
</protein>
<dbReference type="EMBL" id="CYXY01000002">
    <property type="protein sequence ID" value="CUM75524.1"/>
    <property type="molecule type" value="Genomic_DNA"/>
</dbReference>